<feature type="chain" id="PRO_5002107904" evidence="2">
    <location>
        <begin position="29"/>
        <end position="515"/>
    </location>
</feature>
<dbReference type="InterPro" id="IPR029058">
    <property type="entry name" value="AB_hydrolase_fold"/>
</dbReference>
<accession>A0A0B6EST9</accession>
<feature type="signal peptide" evidence="2">
    <location>
        <begin position="1"/>
        <end position="28"/>
    </location>
</feature>
<reference evidence="3 4" key="1">
    <citation type="journal article" date="2015" name="Genome Announc.">
        <title>Complete Genome Sequence and Annotation of Corynebacterium singulare DSM 44357, Isolated from a Human Semen Specimen.</title>
        <authorList>
            <person name="Merten M."/>
            <person name="Brinkrolf K."/>
            <person name="Albersmeier A."/>
            <person name="Kutter Y."/>
            <person name="Ruckert C."/>
            <person name="Tauch A."/>
        </authorList>
    </citation>
    <scope>NUCLEOTIDE SEQUENCE [LARGE SCALE GENOMIC DNA]</scope>
    <source>
        <strain evidence="3">IBS B52218</strain>
    </source>
</reference>
<name>A0A0B6EST9_9CORY</name>
<dbReference type="KEGG" id="csx:CSING_01490"/>
<feature type="compositionally biased region" description="Basic and acidic residues" evidence="1">
    <location>
        <begin position="504"/>
        <end position="515"/>
    </location>
</feature>
<feature type="region of interest" description="Disordered" evidence="1">
    <location>
        <begin position="448"/>
        <end position="515"/>
    </location>
</feature>
<dbReference type="PANTHER" id="PTHR48098">
    <property type="entry name" value="ENTEROCHELIN ESTERASE-RELATED"/>
    <property type="match status" value="1"/>
</dbReference>
<dbReference type="RefSeq" id="WP_042529055.1">
    <property type="nucleotide sequence ID" value="NZ_CP010827.1"/>
</dbReference>
<dbReference type="EMBL" id="CP010827">
    <property type="protein sequence ID" value="AJI77858.1"/>
    <property type="molecule type" value="Genomic_DNA"/>
</dbReference>
<keyword evidence="2" id="KW-0732">Signal</keyword>
<dbReference type="Gene3D" id="3.40.50.1820">
    <property type="entry name" value="alpha/beta hydrolase"/>
    <property type="match status" value="1"/>
</dbReference>
<dbReference type="AlphaFoldDB" id="A0A0B6EST9"/>
<dbReference type="SUPFAM" id="SSF53474">
    <property type="entry name" value="alpha/beta-Hydrolases"/>
    <property type="match status" value="1"/>
</dbReference>
<evidence type="ECO:0000256" key="2">
    <source>
        <dbReference type="SAM" id="SignalP"/>
    </source>
</evidence>
<dbReference type="Pfam" id="PF00756">
    <property type="entry name" value="Esterase"/>
    <property type="match status" value="1"/>
</dbReference>
<gene>
    <name evidence="3" type="ORF">CSING_01490</name>
</gene>
<dbReference type="InterPro" id="IPR050583">
    <property type="entry name" value="Mycobacterial_A85_antigen"/>
</dbReference>
<organism evidence="3 4">
    <name type="scientific">Corynebacterium singulare</name>
    <dbReference type="NCBI Taxonomy" id="161899"/>
    <lineage>
        <taxon>Bacteria</taxon>
        <taxon>Bacillati</taxon>
        <taxon>Actinomycetota</taxon>
        <taxon>Actinomycetes</taxon>
        <taxon>Mycobacteriales</taxon>
        <taxon>Corynebacteriaceae</taxon>
        <taxon>Corynebacterium</taxon>
    </lineage>
</organism>
<dbReference type="InterPro" id="IPR000801">
    <property type="entry name" value="Esterase-like"/>
</dbReference>
<evidence type="ECO:0000256" key="1">
    <source>
        <dbReference type="SAM" id="MobiDB-lite"/>
    </source>
</evidence>
<evidence type="ECO:0000313" key="4">
    <source>
        <dbReference type="Proteomes" id="UP000031890"/>
    </source>
</evidence>
<proteinExistence type="predicted"/>
<protein>
    <submittedName>
        <fullName evidence="3">Putative esterase</fullName>
    </submittedName>
</protein>
<dbReference type="STRING" id="161899.CSING_01490"/>
<dbReference type="PANTHER" id="PTHR48098:SF1">
    <property type="entry name" value="DIACYLGLYCEROL ACYLTRANSFERASE_MYCOLYLTRANSFERASE AG85A"/>
    <property type="match status" value="1"/>
</dbReference>
<feature type="compositionally biased region" description="Basic and acidic residues" evidence="1">
    <location>
        <begin position="470"/>
        <end position="489"/>
    </location>
</feature>
<dbReference type="Proteomes" id="UP000031890">
    <property type="component" value="Chromosome"/>
</dbReference>
<evidence type="ECO:0000313" key="3">
    <source>
        <dbReference type="EMBL" id="AJI77858.1"/>
    </source>
</evidence>
<dbReference type="GO" id="GO:0016747">
    <property type="term" value="F:acyltransferase activity, transferring groups other than amino-acyl groups"/>
    <property type="evidence" value="ECO:0007669"/>
    <property type="project" value="TreeGrafter"/>
</dbReference>
<dbReference type="HOGENOM" id="CLU_026624_0_2_11"/>
<sequence length="515" mass="54959">MKIARSLTTLAAASALALGAVATPIASASTITPEQIRGEATPSTISELDVYGEIEQYLPTDDAGQHVPSRAEFEDSIGKNVAFKDVDITKIPDEKQWLGYILKYPDYRQSIKTLYASAPAMDRQVPLAVITPDGTFDSSRPTVYLLNGAGGAEQGMDWIVSTAGQDLDPDKEGIQDLDDYYGDRNVNVVIPQAGAFSYYTDWVTSPERSYLKGPQKWETFLTKELPGPLEEHINGNGKRGIAGMSMSATSSLVLAQHNPNFYDAIGSYSGCAATSTPLPNFYAQLTVNRGGGNTTQMWGPQGGEYNRYNDGLINATKNNMGNSEIYVSANSGLAGATDFGSSKIDRLGSARAFKSSSTLVIEGGVIEAAMNACTHDLEAKFNREGIDADFNFRQTGTHSWPGWLDDINSSWPTFARAFDLPVEPVSGSTSDNAASTPADKDAIKNADSEADAANNADVESVEDTGVEPDANAKADDADKQDMDKAKAEADPAAPADSLPVDSEAAPKVDPEITEQ</sequence>
<dbReference type="OrthoDB" id="4510758at2"/>